<organism evidence="14 15">
    <name type="scientific">Peptoniphilus stercorisuis</name>
    <dbReference type="NCBI Taxonomy" id="1436965"/>
    <lineage>
        <taxon>Bacteria</taxon>
        <taxon>Bacillati</taxon>
        <taxon>Bacillota</taxon>
        <taxon>Tissierellia</taxon>
        <taxon>Tissierellales</taxon>
        <taxon>Peptoniphilaceae</taxon>
        <taxon>Peptoniphilus</taxon>
    </lineage>
</organism>
<evidence type="ECO:0000256" key="13">
    <source>
        <dbReference type="SAM" id="Phobius"/>
    </source>
</evidence>
<feature type="transmembrane region" description="Helical" evidence="13">
    <location>
        <begin position="319"/>
        <end position="339"/>
    </location>
</feature>
<feature type="transmembrane region" description="Helical" evidence="13">
    <location>
        <begin position="66"/>
        <end position="88"/>
    </location>
</feature>
<protein>
    <recommendedName>
        <fullName evidence="4">Probable multidrug resistance protein NorM</fullName>
    </recommendedName>
    <alternativeName>
        <fullName evidence="12">Multidrug-efflux transporter</fullName>
    </alternativeName>
</protein>
<feature type="transmembrane region" description="Helical" evidence="13">
    <location>
        <begin position="432"/>
        <end position="452"/>
    </location>
</feature>
<evidence type="ECO:0000256" key="10">
    <source>
        <dbReference type="ARBA" id="ARBA00023065"/>
    </source>
</evidence>
<feature type="transmembrane region" description="Helical" evidence="13">
    <location>
        <begin position="359"/>
        <end position="382"/>
    </location>
</feature>
<evidence type="ECO:0000256" key="11">
    <source>
        <dbReference type="ARBA" id="ARBA00023136"/>
    </source>
</evidence>
<evidence type="ECO:0000256" key="3">
    <source>
        <dbReference type="ARBA" id="ARBA00010199"/>
    </source>
</evidence>
<keyword evidence="9 13" id="KW-1133">Transmembrane helix</keyword>
<evidence type="ECO:0000256" key="9">
    <source>
        <dbReference type="ARBA" id="ARBA00022989"/>
    </source>
</evidence>
<dbReference type="PANTHER" id="PTHR43298:SF2">
    <property type="entry name" value="FMN_FAD EXPORTER YEEO-RELATED"/>
    <property type="match status" value="1"/>
</dbReference>
<keyword evidence="5" id="KW-0813">Transport</keyword>
<dbReference type="PIRSF" id="PIRSF006603">
    <property type="entry name" value="DinF"/>
    <property type="match status" value="1"/>
</dbReference>
<evidence type="ECO:0000256" key="6">
    <source>
        <dbReference type="ARBA" id="ARBA00022449"/>
    </source>
</evidence>
<evidence type="ECO:0000256" key="1">
    <source>
        <dbReference type="ARBA" id="ARBA00003408"/>
    </source>
</evidence>
<comment type="subcellular location">
    <subcellularLocation>
        <location evidence="2">Cell membrane</location>
        <topology evidence="2">Multi-pass membrane protein</topology>
    </subcellularLocation>
</comment>
<evidence type="ECO:0000313" key="15">
    <source>
        <dbReference type="Proteomes" id="UP001519306"/>
    </source>
</evidence>
<feature type="transmembrane region" description="Helical" evidence="13">
    <location>
        <begin position="100"/>
        <end position="126"/>
    </location>
</feature>
<feature type="transmembrane region" description="Helical" evidence="13">
    <location>
        <begin position="172"/>
        <end position="190"/>
    </location>
</feature>
<keyword evidence="11 13" id="KW-0472">Membrane</keyword>
<dbReference type="CDD" id="cd13138">
    <property type="entry name" value="MATE_yoeA_like"/>
    <property type="match status" value="1"/>
</dbReference>
<feature type="transmembrane region" description="Helical" evidence="13">
    <location>
        <begin position="196"/>
        <end position="217"/>
    </location>
</feature>
<dbReference type="InterPro" id="IPR002528">
    <property type="entry name" value="MATE_fam"/>
</dbReference>
<evidence type="ECO:0000256" key="4">
    <source>
        <dbReference type="ARBA" id="ARBA00020268"/>
    </source>
</evidence>
<dbReference type="InterPro" id="IPR048279">
    <property type="entry name" value="MdtK-like"/>
</dbReference>
<keyword evidence="10" id="KW-0406">Ion transport</keyword>
<gene>
    <name evidence="14" type="ORF">J2Z71_001310</name>
</gene>
<dbReference type="InterPro" id="IPR050222">
    <property type="entry name" value="MATE_MdtK"/>
</dbReference>
<sequence length="463" mass="51474">MFFSKSVSERREMILNGDIFKTLLMLSIPTMLMALVQSLIPLSDGYFLNNYGGVLVAGAVTFSQPVINILIGLSQGLGAASMAIIGQYNGRNDTKRVKHFSLQILMFSLVIGVIIAPICVLIAFFLAKSVNPEVAPYIFKYLSLYSLVMPLLFLAAIFNAIKNAMGQPEATFIRMIILLILKIIFSVVFLKFYKLGIVGAVLASFCSYFIIAIWMVYDLFIKKSEMKLSLKNFKFDFIAIREVVHLAIPSMLSYMFVSLGFFLINMEVQGYGPKTLNAAGIASNINSLSFTIPSSISTTVTTMVSMNVGTSNGKKAKKVMYKGLLLAFILSVIIVTFFYPGAPKLVNLFQKNTNDPEIIKIATSALNVYTFSVFGFAPYMIVQGAFIGLGRTKAPLIMGVLRVWLFRFIFILVFKARLGVKAVFWGNLFSNYMAAIVFLIAIQFIPWKSVILDEEITKKKKKA</sequence>
<dbReference type="PANTHER" id="PTHR43298">
    <property type="entry name" value="MULTIDRUG RESISTANCE PROTEIN NORM-RELATED"/>
    <property type="match status" value="1"/>
</dbReference>
<dbReference type="Proteomes" id="UP001519306">
    <property type="component" value="Unassembled WGS sequence"/>
</dbReference>
<accession>A0ABS4KDA9</accession>
<reference evidence="14 15" key="1">
    <citation type="submission" date="2021-03" db="EMBL/GenBank/DDBJ databases">
        <title>Genomic Encyclopedia of Type Strains, Phase IV (KMG-IV): sequencing the most valuable type-strain genomes for metagenomic binning, comparative biology and taxonomic classification.</title>
        <authorList>
            <person name="Goeker M."/>
        </authorList>
    </citation>
    <scope>NUCLEOTIDE SEQUENCE [LARGE SCALE GENOMIC DNA]</scope>
    <source>
        <strain evidence="14 15">DSM 27563</strain>
    </source>
</reference>
<dbReference type="Pfam" id="PF01554">
    <property type="entry name" value="MatE"/>
    <property type="match status" value="2"/>
</dbReference>
<feature type="transmembrane region" description="Helical" evidence="13">
    <location>
        <begin position="238"/>
        <end position="264"/>
    </location>
</feature>
<dbReference type="RefSeq" id="WP_245311198.1">
    <property type="nucleotide sequence ID" value="NZ_JAGGLJ010000012.1"/>
</dbReference>
<keyword evidence="6" id="KW-0050">Antiport</keyword>
<comment type="caution">
    <text evidence="14">The sequence shown here is derived from an EMBL/GenBank/DDBJ whole genome shotgun (WGS) entry which is preliminary data.</text>
</comment>
<evidence type="ECO:0000256" key="2">
    <source>
        <dbReference type="ARBA" id="ARBA00004651"/>
    </source>
</evidence>
<dbReference type="EMBL" id="JAGGLJ010000012">
    <property type="protein sequence ID" value="MBP2025763.1"/>
    <property type="molecule type" value="Genomic_DNA"/>
</dbReference>
<evidence type="ECO:0000256" key="12">
    <source>
        <dbReference type="ARBA" id="ARBA00031636"/>
    </source>
</evidence>
<name>A0ABS4KDA9_9FIRM</name>
<comment type="function">
    <text evidence="1">Multidrug efflux pump.</text>
</comment>
<evidence type="ECO:0000313" key="14">
    <source>
        <dbReference type="EMBL" id="MBP2025763.1"/>
    </source>
</evidence>
<evidence type="ECO:0000256" key="5">
    <source>
        <dbReference type="ARBA" id="ARBA00022448"/>
    </source>
</evidence>
<evidence type="ECO:0000256" key="7">
    <source>
        <dbReference type="ARBA" id="ARBA00022475"/>
    </source>
</evidence>
<feature type="transmembrane region" description="Helical" evidence="13">
    <location>
        <begin position="20"/>
        <end position="40"/>
    </location>
</feature>
<proteinExistence type="inferred from homology"/>
<dbReference type="NCBIfam" id="TIGR00797">
    <property type="entry name" value="matE"/>
    <property type="match status" value="1"/>
</dbReference>
<keyword evidence="15" id="KW-1185">Reference proteome</keyword>
<comment type="similarity">
    <text evidence="3">Belongs to the multi antimicrobial extrusion (MATE) (TC 2.A.66.1) family.</text>
</comment>
<evidence type="ECO:0000256" key="8">
    <source>
        <dbReference type="ARBA" id="ARBA00022692"/>
    </source>
</evidence>
<feature type="transmembrane region" description="Helical" evidence="13">
    <location>
        <begin position="138"/>
        <end position="160"/>
    </location>
</feature>
<keyword evidence="7" id="KW-1003">Cell membrane</keyword>
<keyword evidence="8 13" id="KW-0812">Transmembrane</keyword>